<comment type="caution">
    <text evidence="9">The sequence shown here is derived from an EMBL/GenBank/DDBJ whole genome shotgun (WGS) entry which is preliminary data.</text>
</comment>
<comment type="similarity">
    <text evidence="2">Belongs to the SLX4 family.</text>
</comment>
<dbReference type="PANTHER" id="PTHR21541:SF3">
    <property type="entry name" value="STRUCTURE-SPECIFIC ENDONUCLEASE SUBUNIT SLX4"/>
    <property type="match status" value="1"/>
</dbReference>
<dbReference type="InterPro" id="IPR018574">
    <property type="entry name" value="Structure-sp_endonuc_su_Slx4"/>
</dbReference>
<evidence type="ECO:0000256" key="6">
    <source>
        <dbReference type="ARBA" id="ARBA00023242"/>
    </source>
</evidence>
<feature type="region of interest" description="Disordered" evidence="8">
    <location>
        <begin position="1"/>
        <end position="69"/>
    </location>
</feature>
<comment type="subcellular location">
    <subcellularLocation>
        <location evidence="1">Nucleus</location>
    </subcellularLocation>
</comment>
<proteinExistence type="inferred from homology"/>
<keyword evidence="4" id="KW-0233">DNA recombination</keyword>
<evidence type="ECO:0000256" key="7">
    <source>
        <dbReference type="ARBA" id="ARBA00029496"/>
    </source>
</evidence>
<feature type="region of interest" description="Disordered" evidence="8">
    <location>
        <begin position="544"/>
        <end position="570"/>
    </location>
</feature>
<reference evidence="9 10" key="1">
    <citation type="submission" date="2021-06" db="EMBL/GenBank/DDBJ databases">
        <title>A haploid diamondback moth (Plutella xylostella L.) genome assembly resolves 31 chromosomes and identifies a diamide resistance mutation.</title>
        <authorList>
            <person name="Ward C.M."/>
            <person name="Perry K.D."/>
            <person name="Baker G."/>
            <person name="Powis K."/>
            <person name="Heckel D.G."/>
            <person name="Baxter S.W."/>
        </authorList>
    </citation>
    <scope>NUCLEOTIDE SEQUENCE [LARGE SCALE GENOMIC DNA]</scope>
    <source>
        <strain evidence="9 10">LV</strain>
        <tissue evidence="9">Single pupa</tissue>
    </source>
</reference>
<keyword evidence="6" id="KW-0539">Nucleus</keyword>
<feature type="compositionally biased region" description="Polar residues" evidence="8">
    <location>
        <begin position="548"/>
        <end position="562"/>
    </location>
</feature>
<name>A0ABQ7PUI5_PLUXY</name>
<protein>
    <recommendedName>
        <fullName evidence="7">Structure-specific endonuclease subunit SLX4</fullName>
    </recommendedName>
</protein>
<dbReference type="CDD" id="cd22999">
    <property type="entry name" value="SAP_SLX4"/>
    <property type="match status" value="1"/>
</dbReference>
<feature type="compositionally biased region" description="Basic and acidic residues" evidence="8">
    <location>
        <begin position="958"/>
        <end position="977"/>
    </location>
</feature>
<dbReference type="PANTHER" id="PTHR21541">
    <property type="entry name" value="BTB POZ DOMAIN CONTAINING 12"/>
    <property type="match status" value="1"/>
</dbReference>
<dbReference type="EMBL" id="JAHIBW010000028">
    <property type="protein sequence ID" value="KAG7296639.1"/>
    <property type="molecule type" value="Genomic_DNA"/>
</dbReference>
<feature type="compositionally biased region" description="Basic residues" evidence="8">
    <location>
        <begin position="920"/>
        <end position="931"/>
    </location>
</feature>
<feature type="compositionally biased region" description="Basic and acidic residues" evidence="8">
    <location>
        <begin position="9"/>
        <end position="25"/>
    </location>
</feature>
<dbReference type="Proteomes" id="UP000823941">
    <property type="component" value="Chromosome 28"/>
</dbReference>
<evidence type="ECO:0000256" key="5">
    <source>
        <dbReference type="ARBA" id="ARBA00023204"/>
    </source>
</evidence>
<evidence type="ECO:0000313" key="10">
    <source>
        <dbReference type="Proteomes" id="UP000823941"/>
    </source>
</evidence>
<keyword evidence="3" id="KW-0227">DNA damage</keyword>
<keyword evidence="10" id="KW-1185">Reference proteome</keyword>
<evidence type="ECO:0000256" key="2">
    <source>
        <dbReference type="ARBA" id="ARBA00006661"/>
    </source>
</evidence>
<gene>
    <name evidence="9" type="ORF">JYU34_020459</name>
</gene>
<keyword evidence="5" id="KW-0234">DNA repair</keyword>
<evidence type="ECO:0000256" key="1">
    <source>
        <dbReference type="ARBA" id="ARBA00004123"/>
    </source>
</evidence>
<feature type="compositionally biased region" description="Basic residues" evidence="8">
    <location>
        <begin position="56"/>
        <end position="65"/>
    </location>
</feature>
<evidence type="ECO:0000256" key="8">
    <source>
        <dbReference type="SAM" id="MobiDB-lite"/>
    </source>
</evidence>
<sequence>MNNLSSQNSKKEIVSKYFKDKKQDNDESVSEFQEPKKTNKGPKTAVNAPQASTASKSKKRTKKIKGQKDIRAVLNKKNELVKYAKEFDQVCKISGIDVDSEQLQLAIALSKSLQETITEENVSRKSKILTAEERSGKIRTTLQEYGFRVPEVKLQATSRRRLKGKRKQSKLLLLSEAEKQQIITDKYSQVCSENTLFCESSGVTDQLYKTAPLYYIATNSYYEYIKCDDRFYVDGLLEKSPNTIGSLLRDWSEIPGRPLSPVLELNIKYRCCELEFSCQEISDILSETIEKAQYIIKRKADLLDCHSDKMEDKECVKLKSDNRLDALSVTSPQYRCASPDLFDEEDSEILGQKSTQHENVNLSPPCSQISSNVTRKKSNDFMDLTECINLMPQPSTSKTELYEVVVVEDCDQMGVSNLQTKFPNITQRKSNDFMEITNCIATCGRLKAIDEDNIDLTQGSDNETGDDTIIIEDIDKTFKQHDKVENFDLTQSSNSNDTLPIVHISGTKPVVEEINLPTNLITKKSISPIKNTSIFEEYVYEHSDHSSKNNGSKSMDNTTKEATFTGPGEEVSVDLTQSSESLDKTSAVDIEFGVHESNIDVLGKKDDISIDYDEVLNDKNYTEETKESLNSPDKNINLENVYDYNDKSFDEVLNHSLAHQSNHDDFHIHTSDITANNNFYKEDPSETNYGNEYKPPISDTPSEVFEISDEELNYSIHKSKYLTDNSKESNEISVEIPKGNFECGGISILDHISAIKRLSDNITIQRDSMRKSVNDSLPIVEIRGSEVKIKSPLHEMAVEMSTPVKDLVKDKFATVNTPNNSEYVIKTNQVTPMVDYASLSTPERNKELDKYGLKPFKRKRAIQLLTHLYNQTHPVVETCSSEDLPSPSKKLKPNTENNQQKPLKEPLPTLSQGKAETKGKSPRKTSSKSPRKAINIVPYGEDDTALSTSQKSKSSSKSRKDNLSQKSDRELTNKESEKENITYVETSCVTVGKDVKCCPDDWVFQKREKAKVHSCRLPLHIAFHNYVSSRRGLQEAILRYEPVNIDVIHKDLVGYGHRYDPKDLLRFLDKKCITVKTADNNARNKNK</sequence>
<evidence type="ECO:0000256" key="3">
    <source>
        <dbReference type="ARBA" id="ARBA00022763"/>
    </source>
</evidence>
<dbReference type="Pfam" id="PF09494">
    <property type="entry name" value="Slx4"/>
    <property type="match status" value="1"/>
</dbReference>
<evidence type="ECO:0000313" key="9">
    <source>
        <dbReference type="EMBL" id="KAG7296639.1"/>
    </source>
</evidence>
<evidence type="ECO:0000256" key="4">
    <source>
        <dbReference type="ARBA" id="ARBA00023172"/>
    </source>
</evidence>
<accession>A0ABQ7PUI5</accession>
<organism evidence="9 10">
    <name type="scientific">Plutella xylostella</name>
    <name type="common">Diamondback moth</name>
    <name type="synonym">Plutella maculipennis</name>
    <dbReference type="NCBI Taxonomy" id="51655"/>
    <lineage>
        <taxon>Eukaryota</taxon>
        <taxon>Metazoa</taxon>
        <taxon>Ecdysozoa</taxon>
        <taxon>Arthropoda</taxon>
        <taxon>Hexapoda</taxon>
        <taxon>Insecta</taxon>
        <taxon>Pterygota</taxon>
        <taxon>Neoptera</taxon>
        <taxon>Endopterygota</taxon>
        <taxon>Lepidoptera</taxon>
        <taxon>Glossata</taxon>
        <taxon>Ditrysia</taxon>
        <taxon>Yponomeutoidea</taxon>
        <taxon>Plutellidae</taxon>
        <taxon>Plutella</taxon>
    </lineage>
</organism>
<feature type="region of interest" description="Disordered" evidence="8">
    <location>
        <begin position="877"/>
        <end position="977"/>
    </location>
</feature>